<dbReference type="Gene3D" id="3.40.50.10070">
    <property type="entry name" value="TolB, N-terminal domain"/>
    <property type="match status" value="1"/>
</dbReference>
<dbReference type="Pfam" id="PF00211">
    <property type="entry name" value="Guanylate_cyc"/>
    <property type="match status" value="1"/>
</dbReference>
<evidence type="ECO:0000313" key="3">
    <source>
        <dbReference type="EMBL" id="MBB4040392.1"/>
    </source>
</evidence>
<dbReference type="SMART" id="SM00028">
    <property type="entry name" value="TPR"/>
    <property type="match status" value="4"/>
</dbReference>
<dbReference type="GO" id="GO:0035556">
    <property type="term" value="P:intracellular signal transduction"/>
    <property type="evidence" value="ECO:0007669"/>
    <property type="project" value="InterPro"/>
</dbReference>
<dbReference type="InterPro" id="IPR050697">
    <property type="entry name" value="Adenylyl/Guanylyl_Cyclase_3/4"/>
</dbReference>
<gene>
    <name evidence="3" type="ORF">GGR34_002045</name>
</gene>
<evidence type="ECO:0000259" key="2">
    <source>
        <dbReference type="PROSITE" id="PS50125"/>
    </source>
</evidence>
<evidence type="ECO:0000313" key="4">
    <source>
        <dbReference type="Proteomes" id="UP000519439"/>
    </source>
</evidence>
<dbReference type="Gene3D" id="3.30.70.1230">
    <property type="entry name" value="Nucleotide cyclase"/>
    <property type="match status" value="1"/>
</dbReference>
<dbReference type="InterPro" id="IPR019734">
    <property type="entry name" value="TPR_rpt"/>
</dbReference>
<dbReference type="PANTHER" id="PTHR43081">
    <property type="entry name" value="ADENYLATE CYCLASE, TERMINAL-DIFFERENTIATION SPECIFIC-RELATED"/>
    <property type="match status" value="1"/>
</dbReference>
<feature type="repeat" description="TPR" evidence="1">
    <location>
        <begin position="447"/>
        <end position="480"/>
    </location>
</feature>
<dbReference type="InterPro" id="IPR029787">
    <property type="entry name" value="Nucleotide_cyclase"/>
</dbReference>
<dbReference type="RefSeq" id="WP_035459134.1">
    <property type="nucleotide sequence ID" value="NZ_JACIDC010000006.1"/>
</dbReference>
<dbReference type="InterPro" id="IPR001054">
    <property type="entry name" value="A/G_cyclase"/>
</dbReference>
<evidence type="ECO:0000256" key="1">
    <source>
        <dbReference type="PROSITE-ProRule" id="PRU00339"/>
    </source>
</evidence>
<proteinExistence type="predicted"/>
<protein>
    <submittedName>
        <fullName evidence="3">Class 3 adenylate cyclase/TolB-like protein</fullName>
    </submittedName>
</protein>
<sequence length="582" mass="64763">MAWATRAVLLVDIVESVRLIEQDESGVIYRWLDFVDHVKTIVLPRHNGRLVKSLGDGMLLDFEDVRSATAAALEIQRTIVLRNDAHPQDKHILLRMGMELSDVIVAPDDILGRGVNLAARLMTLAQPGEIVVSQQVRDRLTADLDADVEDMGDCFLRHLRHPVRAYRIAPPGSRPAIAPAMSLDDMAPSIAVVPFSPLGGGHLQGALGEILAEEIIRTLSRSSDINLISRLSTSAFRGRNFPVEELGTRLHADYVLSGAYSGDEQHLKLDVELAETKSGRILWADYLQDDMRALLSVDHGLIDHMVSGISSAVMSRELQRARAYPLPTLKAYTLLISAISLMHHLSRPDFEEARRFLEALIERSPRQPIPLAWLANWHVLRVQQGWSSDERQDAYLALECTKRALDADPECSLALAINGFAHTNLLKQLDVAQESYENALSVNPSNALAWLLKGTMHAFMSQGQQAVEHTERALRLSPLDPHRYFYDSLAATACVAARQYERAVELAQRSLRANRQHTSTLRVLTIAQWQLGRHEDSRRTATELLRLQPSLTVSGWLSRSPAAPYPIGRESAEALRQAGVPD</sequence>
<dbReference type="GO" id="GO:0004016">
    <property type="term" value="F:adenylate cyclase activity"/>
    <property type="evidence" value="ECO:0007669"/>
    <property type="project" value="UniProtKB-ARBA"/>
</dbReference>
<dbReference type="CDD" id="cd07302">
    <property type="entry name" value="CHD"/>
    <property type="match status" value="1"/>
</dbReference>
<dbReference type="InterPro" id="IPR011990">
    <property type="entry name" value="TPR-like_helical_dom_sf"/>
</dbReference>
<dbReference type="SUPFAM" id="SSF48452">
    <property type="entry name" value="TPR-like"/>
    <property type="match status" value="1"/>
</dbReference>
<dbReference type="PANTHER" id="PTHR43081:SF19">
    <property type="entry name" value="PH-SENSITIVE ADENYLATE CYCLASE RV1264"/>
    <property type="match status" value="1"/>
</dbReference>
<dbReference type="Gene3D" id="1.25.40.10">
    <property type="entry name" value="Tetratricopeptide repeat domain"/>
    <property type="match status" value="1"/>
</dbReference>
<keyword evidence="4" id="KW-1185">Reference proteome</keyword>
<dbReference type="GO" id="GO:0006171">
    <property type="term" value="P:cAMP biosynthetic process"/>
    <property type="evidence" value="ECO:0007669"/>
    <property type="project" value="TreeGrafter"/>
</dbReference>
<keyword evidence="1" id="KW-0802">TPR repeat</keyword>
<feature type="domain" description="Guanylate cyclase" evidence="2">
    <location>
        <begin position="7"/>
        <end position="122"/>
    </location>
</feature>
<comment type="caution">
    <text evidence="3">The sequence shown here is derived from an EMBL/GenBank/DDBJ whole genome shotgun (WGS) entry which is preliminary data.</text>
</comment>
<dbReference type="Pfam" id="PF13432">
    <property type="entry name" value="TPR_16"/>
    <property type="match status" value="2"/>
</dbReference>
<dbReference type="SUPFAM" id="SSF55073">
    <property type="entry name" value="Nucleotide cyclase"/>
    <property type="match status" value="1"/>
</dbReference>
<name>A0A7W6IF92_9HYPH</name>
<accession>A0A7W6IF92</accession>
<dbReference type="PROSITE" id="PS50125">
    <property type="entry name" value="GUANYLATE_CYCLASE_2"/>
    <property type="match status" value="1"/>
</dbReference>
<organism evidence="3 4">
    <name type="scientific">Microvirga flocculans</name>
    <dbReference type="NCBI Taxonomy" id="217168"/>
    <lineage>
        <taxon>Bacteria</taxon>
        <taxon>Pseudomonadati</taxon>
        <taxon>Pseudomonadota</taxon>
        <taxon>Alphaproteobacteria</taxon>
        <taxon>Hyphomicrobiales</taxon>
        <taxon>Methylobacteriaceae</taxon>
        <taxon>Microvirga</taxon>
    </lineage>
</organism>
<dbReference type="Proteomes" id="UP000519439">
    <property type="component" value="Unassembled WGS sequence"/>
</dbReference>
<dbReference type="EMBL" id="JACIDC010000006">
    <property type="protein sequence ID" value="MBB4040392.1"/>
    <property type="molecule type" value="Genomic_DNA"/>
</dbReference>
<reference evidence="3 4" key="1">
    <citation type="submission" date="2020-08" db="EMBL/GenBank/DDBJ databases">
        <title>Genomic Encyclopedia of Type Strains, Phase IV (KMG-IV): sequencing the most valuable type-strain genomes for metagenomic binning, comparative biology and taxonomic classification.</title>
        <authorList>
            <person name="Goeker M."/>
        </authorList>
    </citation>
    <scope>NUCLEOTIDE SEQUENCE [LARGE SCALE GENOMIC DNA]</scope>
    <source>
        <strain evidence="3 4">DSM 15743</strain>
    </source>
</reference>
<dbReference type="PROSITE" id="PS50005">
    <property type="entry name" value="TPR"/>
    <property type="match status" value="1"/>
</dbReference>
<dbReference type="AlphaFoldDB" id="A0A7W6IF92"/>